<keyword evidence="8" id="KW-0051">Antiviral defense</keyword>
<keyword evidence="5" id="KW-0067">ATP-binding</keyword>
<dbReference type="GO" id="GO:0009117">
    <property type="term" value="P:nucleotide metabolic process"/>
    <property type="evidence" value="ECO:0007669"/>
    <property type="project" value="UniProtKB-KW"/>
</dbReference>
<keyword evidence="2" id="KW-0548">Nucleotidyltransferase</keyword>
<dbReference type="GO" id="GO:0005524">
    <property type="term" value="F:ATP binding"/>
    <property type="evidence" value="ECO:0007669"/>
    <property type="project" value="UniProtKB-KW"/>
</dbReference>
<feature type="domain" description="Cyclic GMP-AMP synthase DncV-like nucleotidyltransferase" evidence="12">
    <location>
        <begin position="59"/>
        <end position="142"/>
    </location>
</feature>
<dbReference type="Pfam" id="PF21654">
    <property type="entry name" value="DncV-like_NTFase"/>
    <property type="match status" value="1"/>
</dbReference>
<keyword evidence="6" id="KW-0460">Magnesium</keyword>
<proteinExistence type="predicted"/>
<evidence type="ECO:0000256" key="6">
    <source>
        <dbReference type="ARBA" id="ARBA00022842"/>
    </source>
</evidence>
<keyword evidence="4" id="KW-0547">Nucleotide-binding</keyword>
<keyword evidence="7" id="KW-0546">Nucleotide metabolism</keyword>
<evidence type="ECO:0000256" key="4">
    <source>
        <dbReference type="ARBA" id="ARBA00022741"/>
    </source>
</evidence>
<keyword evidence="3" id="KW-0479">Metal-binding</keyword>
<dbReference type="RefSeq" id="WP_132569401.1">
    <property type="nucleotide sequence ID" value="NZ_CBCSGL010000010.1"/>
</dbReference>
<keyword evidence="14" id="KW-1185">Reference proteome</keyword>
<reference evidence="13 14" key="1">
    <citation type="submission" date="2019-03" db="EMBL/GenBank/DDBJ databases">
        <title>Genomic Encyclopedia of Type Strains, Phase IV (KMG-IV): sequencing the most valuable type-strain genomes for metagenomic binning, comparative biology and taxonomic classification.</title>
        <authorList>
            <person name="Goeker M."/>
        </authorList>
    </citation>
    <scope>NUCLEOTIDE SEQUENCE [LARGE SCALE GENOMIC DNA]</scope>
    <source>
        <strain evidence="13 14">DSM 654</strain>
    </source>
</reference>
<dbReference type="CDD" id="cd05400">
    <property type="entry name" value="NT_2-5OAS_ClassI-CCAase"/>
    <property type="match status" value="1"/>
</dbReference>
<evidence type="ECO:0000256" key="3">
    <source>
        <dbReference type="ARBA" id="ARBA00022723"/>
    </source>
</evidence>
<evidence type="ECO:0000256" key="9">
    <source>
        <dbReference type="ARBA" id="ARBA00044145"/>
    </source>
</evidence>
<evidence type="ECO:0000256" key="8">
    <source>
        <dbReference type="ARBA" id="ARBA00023118"/>
    </source>
</evidence>
<dbReference type="Proteomes" id="UP000295110">
    <property type="component" value="Unassembled WGS sequence"/>
</dbReference>
<accession>A0A4R3VK72</accession>
<dbReference type="Pfam" id="PF18134">
    <property type="entry name" value="AGS_C"/>
    <property type="match status" value="1"/>
</dbReference>
<gene>
    <name evidence="13" type="ORF">EV671_1001359</name>
</gene>
<evidence type="ECO:0000313" key="14">
    <source>
        <dbReference type="Proteomes" id="UP000295110"/>
    </source>
</evidence>
<evidence type="ECO:0000313" key="13">
    <source>
        <dbReference type="EMBL" id="TCV04603.1"/>
    </source>
</evidence>
<dbReference type="OrthoDB" id="1118920at2"/>
<evidence type="ECO:0000256" key="2">
    <source>
        <dbReference type="ARBA" id="ARBA00022695"/>
    </source>
</evidence>
<evidence type="ECO:0000256" key="7">
    <source>
        <dbReference type="ARBA" id="ARBA00023080"/>
    </source>
</evidence>
<evidence type="ECO:0000256" key="5">
    <source>
        <dbReference type="ARBA" id="ARBA00022840"/>
    </source>
</evidence>
<dbReference type="GO" id="GO:0051607">
    <property type="term" value="P:defense response to virus"/>
    <property type="evidence" value="ECO:0007669"/>
    <property type="project" value="UniProtKB-KW"/>
</dbReference>
<dbReference type="InterPro" id="IPR006116">
    <property type="entry name" value="NT_2-5OAS_ClassI-CCAase"/>
</dbReference>
<dbReference type="InterPro" id="IPR048445">
    <property type="entry name" value="DncV-like_NTFase"/>
</dbReference>
<protein>
    <recommendedName>
        <fullName evidence="9">Cyclic GMP-AMP synthase</fullName>
    </recommendedName>
</protein>
<evidence type="ECO:0000259" key="11">
    <source>
        <dbReference type="Pfam" id="PF18134"/>
    </source>
</evidence>
<dbReference type="InterPro" id="IPR040511">
    <property type="entry name" value="AGS_C"/>
</dbReference>
<evidence type="ECO:0000256" key="10">
    <source>
        <dbReference type="ARBA" id="ARBA00048304"/>
    </source>
</evidence>
<dbReference type="GO" id="GO:0046872">
    <property type="term" value="F:metal ion binding"/>
    <property type="evidence" value="ECO:0007669"/>
    <property type="project" value="UniProtKB-KW"/>
</dbReference>
<comment type="caution">
    <text evidence="13">The sequence shown here is derived from an EMBL/GenBank/DDBJ whole genome shotgun (WGS) entry which is preliminary data.</text>
</comment>
<evidence type="ECO:0000256" key="1">
    <source>
        <dbReference type="ARBA" id="ARBA00022679"/>
    </source>
</evidence>
<keyword evidence="1" id="KW-0808">Transferase</keyword>
<evidence type="ECO:0000259" key="12">
    <source>
        <dbReference type="Pfam" id="PF21654"/>
    </source>
</evidence>
<feature type="domain" description="Adenylyl/Guanylyl and SMODS C-terminal sensor" evidence="11">
    <location>
        <begin position="389"/>
        <end position="516"/>
    </location>
</feature>
<dbReference type="AlphaFoldDB" id="A0A4R3VK72"/>
<organism evidence="13 14">
    <name type="scientific">Roseateles saccharophilus</name>
    <name type="common">Pseudomonas saccharophila</name>
    <dbReference type="NCBI Taxonomy" id="304"/>
    <lineage>
        <taxon>Bacteria</taxon>
        <taxon>Pseudomonadati</taxon>
        <taxon>Pseudomonadota</taxon>
        <taxon>Betaproteobacteria</taxon>
        <taxon>Burkholderiales</taxon>
        <taxon>Sphaerotilaceae</taxon>
        <taxon>Roseateles</taxon>
    </lineage>
</organism>
<name>A0A4R3VK72_ROSSA</name>
<sequence>MSTNLLTPASITLASSAYLERLAQELDVPPSRYEEARRRFKSVGEWLCREESTLKDLEPDVYVQGSFKLGIPIRPVNEDEHYDVDLVCELKAATKAMSQQRLKELLGHEMKLYAKAHGMKQVGESRRCWTLDYADGAQFHLDALPAIPDAEGQRRVLASRGLTNTWSDTAIAITDNEHPRYREVSDAWPHSNPRGYTEWFRSRMRTVFEARRNAMALEARASVEDIPSYRVKTPLQQGIQVLKRHRDLMFADDPTDKPISVILTTLSALAYQSEPTVAQALQGILARMDSFIQYDAQGFPVILNPTDPAENFADRWRQYPKRREAFFTWLHRARADLKELTSQWEPKVLMETAERFSGRRTAVLASVPATQGKRTLLSLVPRAAALLSAPHRQAPTWPAVRMGHVRIDKATWQSNGFSRPMRFYSDSQPLRKNLDLKFEAHTDIPAPYDVYWQVVNSGLEATQARSLRGGFNKGTVGVGSLVYRDATAYTGTHTLECFIVKNGLLVARSGVFVVNIA</sequence>
<dbReference type="EMBL" id="SMBU01000001">
    <property type="protein sequence ID" value="TCV04603.1"/>
    <property type="molecule type" value="Genomic_DNA"/>
</dbReference>
<comment type="catalytic activity">
    <reaction evidence="10">
        <text>GTP + ATP = 3',3'-cGAMP + 2 diphosphate</text>
        <dbReference type="Rhea" id="RHEA:35647"/>
        <dbReference type="ChEBI" id="CHEBI:30616"/>
        <dbReference type="ChEBI" id="CHEBI:33019"/>
        <dbReference type="ChEBI" id="CHEBI:37565"/>
        <dbReference type="ChEBI" id="CHEBI:71501"/>
    </reaction>
    <physiologicalReaction direction="left-to-right" evidence="10">
        <dbReference type="Rhea" id="RHEA:35648"/>
    </physiologicalReaction>
</comment>
<dbReference type="GO" id="GO:0016779">
    <property type="term" value="F:nucleotidyltransferase activity"/>
    <property type="evidence" value="ECO:0007669"/>
    <property type="project" value="UniProtKB-KW"/>
</dbReference>